<dbReference type="GO" id="GO:0003941">
    <property type="term" value="F:L-serine ammonia-lyase activity"/>
    <property type="evidence" value="ECO:0007669"/>
    <property type="project" value="TreeGrafter"/>
</dbReference>
<dbReference type="GO" id="GO:0006567">
    <property type="term" value="P:L-threonine catabolic process"/>
    <property type="evidence" value="ECO:0007669"/>
    <property type="project" value="TreeGrafter"/>
</dbReference>
<organism evidence="6 7">
    <name type="scientific">Halorubrum vacuolatum</name>
    <name type="common">Natronobacterium vacuolatum</name>
    <dbReference type="NCBI Taxonomy" id="63740"/>
    <lineage>
        <taxon>Archaea</taxon>
        <taxon>Methanobacteriati</taxon>
        <taxon>Methanobacteriota</taxon>
        <taxon>Stenosarchaea group</taxon>
        <taxon>Halobacteria</taxon>
        <taxon>Halobacteriales</taxon>
        <taxon>Haloferacaceae</taxon>
        <taxon>Halorubrum</taxon>
    </lineage>
</organism>
<dbReference type="GO" id="GO:0004794">
    <property type="term" value="F:threonine deaminase activity"/>
    <property type="evidence" value="ECO:0007669"/>
    <property type="project" value="TreeGrafter"/>
</dbReference>
<dbReference type="EMBL" id="FZNQ01000001">
    <property type="protein sequence ID" value="SNR23053.1"/>
    <property type="molecule type" value="Genomic_DNA"/>
</dbReference>
<feature type="region of interest" description="Disordered" evidence="4">
    <location>
        <begin position="1"/>
        <end position="33"/>
    </location>
</feature>
<protein>
    <submittedName>
        <fullName evidence="6">Threonine synthase</fullName>
    </submittedName>
</protein>
<proteinExistence type="predicted"/>
<dbReference type="PANTHER" id="PTHR48078:SF6">
    <property type="entry name" value="L-THREONINE DEHYDRATASE CATABOLIC TDCB"/>
    <property type="match status" value="1"/>
</dbReference>
<dbReference type="InterPro" id="IPR036052">
    <property type="entry name" value="TrpB-like_PALP_sf"/>
</dbReference>
<dbReference type="InterPro" id="IPR050147">
    <property type="entry name" value="Ser/Thr_Dehydratase"/>
</dbReference>
<keyword evidence="7" id="KW-1185">Reference proteome</keyword>
<keyword evidence="2" id="KW-0663">Pyridoxal phosphate</keyword>
<evidence type="ECO:0000256" key="4">
    <source>
        <dbReference type="SAM" id="MobiDB-lite"/>
    </source>
</evidence>
<feature type="region of interest" description="Disordered" evidence="4">
    <location>
        <begin position="130"/>
        <end position="150"/>
    </location>
</feature>
<dbReference type="AlphaFoldDB" id="A0A238UNH8"/>
<dbReference type="Proteomes" id="UP000198397">
    <property type="component" value="Unassembled WGS sequence"/>
</dbReference>
<dbReference type="RefSeq" id="WP_089383048.1">
    <property type="nucleotide sequence ID" value="NZ_FZNQ01000001.1"/>
</dbReference>
<dbReference type="OrthoDB" id="341080at2157"/>
<dbReference type="Gene3D" id="3.40.50.1100">
    <property type="match status" value="2"/>
</dbReference>
<sequence length="418" mass="43445">METTETFRGLESRSSGRVHGTADHLETPDTDAQLDPIYHYDGIDPETLFGTESVPVGVGQWRFEPLLPFPAEVANTAGEGATPLVRTDRLAEELDVEAVYVKDEGRNPTGSVLDRGLSLAVTAVTRRIATAGRDGGDDGDNEGDGDTDAADVEPLVCASPGNAGTSMAAYAGRADLRSYSFVPSRSGFANKSMTNVHGGKMRVVGGRYPEAAAAVDEQLATDYTDLNEFATPYRHEGIKTLAFELVADLGGAPDVVVVPTATGEVLAGVYKGFVELDRIDAIDDVPRLIAAQPEGCAPIATALERGLTEPEPWATPDTICGELEVPNPAGGARAVAAIEESDGVAVAVPDDDILASAVAVAQNEVLEMGAAGGAAPAGAWAAAEDDFFAGDETVVLVNVESGLKTPDVLRSHLMAQGI</sequence>
<dbReference type="GO" id="GO:0009097">
    <property type="term" value="P:isoleucine biosynthetic process"/>
    <property type="evidence" value="ECO:0007669"/>
    <property type="project" value="TreeGrafter"/>
</dbReference>
<evidence type="ECO:0000256" key="2">
    <source>
        <dbReference type="ARBA" id="ARBA00022898"/>
    </source>
</evidence>
<dbReference type="InterPro" id="IPR001926">
    <property type="entry name" value="TrpB-like_PALP"/>
</dbReference>
<dbReference type="PANTHER" id="PTHR48078">
    <property type="entry name" value="THREONINE DEHYDRATASE, MITOCHONDRIAL-RELATED"/>
    <property type="match status" value="1"/>
</dbReference>
<reference evidence="6 7" key="1">
    <citation type="submission" date="2017-06" db="EMBL/GenBank/DDBJ databases">
        <authorList>
            <person name="Kim H.J."/>
            <person name="Triplett B.A."/>
        </authorList>
    </citation>
    <scope>NUCLEOTIDE SEQUENCE [LARGE SCALE GENOMIC DNA]</scope>
    <source>
        <strain evidence="6 7">DSM 8800</strain>
    </source>
</reference>
<name>A0A238UNH8_HALVU</name>
<accession>A0A238UNH8</accession>
<keyword evidence="3" id="KW-0456">Lyase</keyword>
<evidence type="ECO:0000259" key="5">
    <source>
        <dbReference type="Pfam" id="PF00291"/>
    </source>
</evidence>
<evidence type="ECO:0000313" key="6">
    <source>
        <dbReference type="EMBL" id="SNR23053.1"/>
    </source>
</evidence>
<gene>
    <name evidence="6" type="ORF">SAMN06264855_10152</name>
</gene>
<evidence type="ECO:0000256" key="3">
    <source>
        <dbReference type="ARBA" id="ARBA00023239"/>
    </source>
</evidence>
<feature type="domain" description="Tryptophan synthase beta chain-like PALP" evidence="5">
    <location>
        <begin position="77"/>
        <end position="397"/>
    </location>
</feature>
<dbReference type="Pfam" id="PF00291">
    <property type="entry name" value="PALP"/>
    <property type="match status" value="1"/>
</dbReference>
<evidence type="ECO:0000313" key="7">
    <source>
        <dbReference type="Proteomes" id="UP000198397"/>
    </source>
</evidence>
<feature type="compositionally biased region" description="Acidic residues" evidence="4">
    <location>
        <begin position="137"/>
        <end position="150"/>
    </location>
</feature>
<evidence type="ECO:0000256" key="1">
    <source>
        <dbReference type="ARBA" id="ARBA00001933"/>
    </source>
</evidence>
<dbReference type="GO" id="GO:0006565">
    <property type="term" value="P:L-serine catabolic process"/>
    <property type="evidence" value="ECO:0007669"/>
    <property type="project" value="TreeGrafter"/>
</dbReference>
<comment type="cofactor">
    <cofactor evidence="1">
        <name>pyridoxal 5'-phosphate</name>
        <dbReference type="ChEBI" id="CHEBI:597326"/>
    </cofactor>
</comment>
<dbReference type="SUPFAM" id="SSF53686">
    <property type="entry name" value="Tryptophan synthase beta subunit-like PLP-dependent enzymes"/>
    <property type="match status" value="1"/>
</dbReference>